<keyword evidence="2" id="KW-0732">Signal</keyword>
<evidence type="ECO:0000256" key="2">
    <source>
        <dbReference type="SAM" id="SignalP"/>
    </source>
</evidence>
<evidence type="ECO:0000256" key="1">
    <source>
        <dbReference type="SAM" id="MobiDB-lite"/>
    </source>
</evidence>
<protein>
    <recommendedName>
        <fullName evidence="5">Secreted protein</fullName>
    </recommendedName>
</protein>
<dbReference type="Proteomes" id="UP000325003">
    <property type="component" value="Unassembled WGS sequence"/>
</dbReference>
<keyword evidence="4" id="KW-1185">Reference proteome</keyword>
<feature type="compositionally biased region" description="Gly residues" evidence="1">
    <location>
        <begin position="34"/>
        <end position="43"/>
    </location>
</feature>
<dbReference type="RefSeq" id="WP_149728316.1">
    <property type="nucleotide sequence ID" value="NZ_VUJV01000003.1"/>
</dbReference>
<sequence>MLRRILIPALAVAALVFTPAAAPSGARAVPVLDPGGGGGGTDQGGPSIDSGGACSSTHTFSSGSTLFETCFTSDGNMVEFKVGVVGGGPFELIRSGAFVEGYALCSTAGGVSGFDASVLGETGFNDPTIAQPGGANTFPLTITRTTTDGRFSLKQKFSASASRIVTITMSVTNTSGGDLAGVKLSRLGDIDLIGEVFDIHNDFGLSTRRSAIVFDNPGSALTLTGTSRGRPVVTSVGFFPDNHDSCAPLAGVSVTGPEDMMAKATYNLGTINAGDTREVAFTYSGD</sequence>
<accession>A0A5B1LEU2</accession>
<reference evidence="3 4" key="2">
    <citation type="submission" date="2019-09" db="EMBL/GenBank/DDBJ databases">
        <authorList>
            <person name="Jin C."/>
        </authorList>
    </citation>
    <scope>NUCLEOTIDE SEQUENCE [LARGE SCALE GENOMIC DNA]</scope>
    <source>
        <strain evidence="3 4">BN130099</strain>
    </source>
</reference>
<evidence type="ECO:0008006" key="5">
    <source>
        <dbReference type="Google" id="ProtNLM"/>
    </source>
</evidence>
<feature type="region of interest" description="Disordered" evidence="1">
    <location>
        <begin position="32"/>
        <end position="53"/>
    </location>
</feature>
<organism evidence="3 4">
    <name type="scientific">Nocardioides humilatus</name>
    <dbReference type="NCBI Taxonomy" id="2607660"/>
    <lineage>
        <taxon>Bacteria</taxon>
        <taxon>Bacillati</taxon>
        <taxon>Actinomycetota</taxon>
        <taxon>Actinomycetes</taxon>
        <taxon>Propionibacteriales</taxon>
        <taxon>Nocardioidaceae</taxon>
        <taxon>Nocardioides</taxon>
    </lineage>
</organism>
<dbReference type="EMBL" id="VUJV01000003">
    <property type="protein sequence ID" value="KAA1418976.1"/>
    <property type="molecule type" value="Genomic_DNA"/>
</dbReference>
<evidence type="ECO:0000313" key="3">
    <source>
        <dbReference type="EMBL" id="KAA1418976.1"/>
    </source>
</evidence>
<feature type="signal peptide" evidence="2">
    <location>
        <begin position="1"/>
        <end position="28"/>
    </location>
</feature>
<comment type="caution">
    <text evidence="3">The sequence shown here is derived from an EMBL/GenBank/DDBJ whole genome shotgun (WGS) entry which is preliminary data.</text>
</comment>
<reference evidence="3 4" key="1">
    <citation type="submission" date="2019-09" db="EMBL/GenBank/DDBJ databases">
        <title>Nocardioides panacisoli sp. nov., isolated from the soil of a ginseng field.</title>
        <authorList>
            <person name="Cho C."/>
        </authorList>
    </citation>
    <scope>NUCLEOTIDE SEQUENCE [LARGE SCALE GENOMIC DNA]</scope>
    <source>
        <strain evidence="3 4">BN130099</strain>
    </source>
</reference>
<evidence type="ECO:0000313" key="4">
    <source>
        <dbReference type="Proteomes" id="UP000325003"/>
    </source>
</evidence>
<name>A0A5B1LEU2_9ACTN</name>
<feature type="chain" id="PRO_5022869273" description="Secreted protein" evidence="2">
    <location>
        <begin position="29"/>
        <end position="286"/>
    </location>
</feature>
<gene>
    <name evidence="3" type="ORF">F0U44_10950</name>
</gene>
<dbReference type="AlphaFoldDB" id="A0A5B1LEU2"/>
<proteinExistence type="predicted"/>